<dbReference type="PANTHER" id="PTHR47183:SF1">
    <property type="entry name" value="GLUCOSE-1-PHOSPHATE CYTIDYLYLTRANSFERASE"/>
    <property type="match status" value="1"/>
</dbReference>
<dbReference type="SUPFAM" id="SSF53448">
    <property type="entry name" value="Nucleotide-diphospho-sugar transferases"/>
    <property type="match status" value="1"/>
</dbReference>
<proteinExistence type="predicted"/>
<dbReference type="InterPro" id="IPR005835">
    <property type="entry name" value="NTP_transferase_dom"/>
</dbReference>
<dbReference type="Pfam" id="PF00483">
    <property type="entry name" value="NTP_transferase"/>
    <property type="match status" value="1"/>
</dbReference>
<organism evidence="2 3">
    <name type="scientific">Paraburkholderia piptadeniae</name>
    <dbReference type="NCBI Taxonomy" id="1701573"/>
    <lineage>
        <taxon>Bacteria</taxon>
        <taxon>Pseudomonadati</taxon>
        <taxon>Pseudomonadota</taxon>
        <taxon>Betaproteobacteria</taxon>
        <taxon>Burkholderiales</taxon>
        <taxon>Burkholderiaceae</taxon>
        <taxon>Paraburkholderia</taxon>
    </lineage>
</organism>
<dbReference type="NCBIfam" id="TIGR02623">
    <property type="entry name" value="G1P_cyt_trans"/>
    <property type="match status" value="1"/>
</dbReference>
<keyword evidence="2" id="KW-0808">Transferase</keyword>
<keyword evidence="3" id="KW-1185">Reference proteome</keyword>
<dbReference type="AlphaFoldDB" id="A0A1N7SRT4"/>
<dbReference type="EMBL" id="CYGY02000075">
    <property type="protein sequence ID" value="SIT50143.1"/>
    <property type="molecule type" value="Genomic_DNA"/>
</dbReference>
<dbReference type="PANTHER" id="PTHR47183">
    <property type="entry name" value="GLUCOSE-1-PHOSPHATE CYTIDYLYLTRANSFERASE-RELATED"/>
    <property type="match status" value="1"/>
</dbReference>
<dbReference type="OrthoDB" id="9788272at2"/>
<reference evidence="2" key="1">
    <citation type="submission" date="2016-12" db="EMBL/GenBank/DDBJ databases">
        <authorList>
            <person name="Moulin L."/>
        </authorList>
    </citation>
    <scope>NUCLEOTIDE SEQUENCE [LARGE SCALE GENOMIC DNA]</scope>
    <source>
        <strain evidence="2">STM 7183</strain>
    </source>
</reference>
<dbReference type="Gene3D" id="3.90.550.10">
    <property type="entry name" value="Spore Coat Polysaccharide Biosynthesis Protein SpsA, Chain A"/>
    <property type="match status" value="1"/>
</dbReference>
<dbReference type="InterPro" id="IPR046981">
    <property type="entry name" value="G1P_cyt_trans"/>
</dbReference>
<dbReference type="InterPro" id="IPR013446">
    <property type="entry name" value="G1P_cyt_trans-like"/>
</dbReference>
<name>A0A1N7SRT4_9BURK</name>
<dbReference type="Proteomes" id="UP000195569">
    <property type="component" value="Unassembled WGS sequence"/>
</dbReference>
<dbReference type="InterPro" id="IPR029044">
    <property type="entry name" value="Nucleotide-diphossugar_trans"/>
</dbReference>
<accession>A0A1N7SRT4</accession>
<evidence type="ECO:0000313" key="3">
    <source>
        <dbReference type="Proteomes" id="UP000195569"/>
    </source>
</evidence>
<dbReference type="GO" id="GO:0047343">
    <property type="term" value="F:glucose-1-phosphate cytidylyltransferase activity"/>
    <property type="evidence" value="ECO:0007669"/>
    <property type="project" value="UniProtKB-EC"/>
</dbReference>
<evidence type="ECO:0000313" key="2">
    <source>
        <dbReference type="EMBL" id="SIT50143.1"/>
    </source>
</evidence>
<comment type="caution">
    <text evidence="2">The sequence shown here is derived from an EMBL/GenBank/DDBJ whole genome shotgun (WGS) entry which is preliminary data.</text>
</comment>
<sequence length="259" mass="29587">MKAVILAGGLGTRISEETHLRPKPMIEIGGKPILWHIMKIYSQHGINDFVICCGYKGYIIKEYFANYFLHMSDVTFDMADNRMDVHQRNAEPWRVTLIDTGEDTMTGGRLKRVARYVRDEEAFCFTYGDGISDVNITELIAFHRSQGSLATLTATYPPGRFGALDIQADHRVMTFQEKPRGDGGMINGGFFVLSPKVLDLLVDDSTIWEREPLETLAKQGQLSAYQHHGFWQPMDTLRDKNLLEDLWQTGKAPWKIWQK</sequence>
<protein>
    <submittedName>
        <fullName evidence="2">Glucose-1-phosphate cytidylyltransferase</fullName>
        <ecNumber evidence="2">2.7.7.33</ecNumber>
    </submittedName>
</protein>
<feature type="domain" description="Nucleotidyl transferase" evidence="1">
    <location>
        <begin position="2"/>
        <end position="206"/>
    </location>
</feature>
<dbReference type="GO" id="GO:0009243">
    <property type="term" value="P:O antigen biosynthetic process"/>
    <property type="evidence" value="ECO:0007669"/>
    <property type="project" value="InterPro"/>
</dbReference>
<dbReference type="CDD" id="cd02524">
    <property type="entry name" value="G1P_cytidylyltransferase"/>
    <property type="match status" value="1"/>
</dbReference>
<dbReference type="RefSeq" id="WP_087738886.1">
    <property type="nucleotide sequence ID" value="NZ_CYGY02000075.1"/>
</dbReference>
<evidence type="ECO:0000259" key="1">
    <source>
        <dbReference type="Pfam" id="PF00483"/>
    </source>
</evidence>
<keyword evidence="2" id="KW-0548">Nucleotidyltransferase</keyword>
<dbReference type="EC" id="2.7.7.33" evidence="2"/>
<gene>
    <name evidence="2" type="primary">rfbF</name>
    <name evidence="2" type="ORF">BN2476_750086</name>
</gene>